<dbReference type="Proteomes" id="UP000183454">
    <property type="component" value="Unassembled WGS sequence"/>
</dbReference>
<feature type="domain" description="Protein kinase" evidence="7">
    <location>
        <begin position="49"/>
        <end position="335"/>
    </location>
</feature>
<keyword evidence="4 5" id="KW-0067">ATP-binding</keyword>
<dbReference type="InterPro" id="IPR011009">
    <property type="entry name" value="Kinase-like_dom_sf"/>
</dbReference>
<dbReference type="SUPFAM" id="SSF56112">
    <property type="entry name" value="Protein kinase-like (PK-like)"/>
    <property type="match status" value="1"/>
</dbReference>
<dbReference type="Pfam" id="PF14326">
    <property type="entry name" value="DUF4384"/>
    <property type="match status" value="1"/>
</dbReference>
<dbReference type="GO" id="GO:0005524">
    <property type="term" value="F:ATP binding"/>
    <property type="evidence" value="ECO:0007669"/>
    <property type="project" value="UniProtKB-UniRule"/>
</dbReference>
<evidence type="ECO:0000313" key="9">
    <source>
        <dbReference type="Proteomes" id="UP000183454"/>
    </source>
</evidence>
<dbReference type="PANTHER" id="PTHR43289:SF34">
    <property type="entry name" value="SERINE_THREONINE-PROTEIN KINASE YBDM-RELATED"/>
    <property type="match status" value="1"/>
</dbReference>
<keyword evidence="6" id="KW-0812">Transmembrane</keyword>
<protein>
    <submittedName>
        <fullName evidence="8">Serine/threonine protein kinase</fullName>
    </submittedName>
</protein>
<dbReference type="AlphaFoldDB" id="A0A1H2Z8H6"/>
<name>A0A1H2Z8H6_9PROT</name>
<keyword evidence="2 5" id="KW-0547">Nucleotide-binding</keyword>
<dbReference type="CDD" id="cd14014">
    <property type="entry name" value="STKc_PknB_like"/>
    <property type="match status" value="1"/>
</dbReference>
<dbReference type="PROSITE" id="PS00107">
    <property type="entry name" value="PROTEIN_KINASE_ATP"/>
    <property type="match status" value="1"/>
</dbReference>
<keyword evidence="6" id="KW-1133">Transmembrane helix</keyword>
<evidence type="ECO:0000256" key="2">
    <source>
        <dbReference type="ARBA" id="ARBA00022741"/>
    </source>
</evidence>
<dbReference type="GO" id="GO:0004674">
    <property type="term" value="F:protein serine/threonine kinase activity"/>
    <property type="evidence" value="ECO:0007669"/>
    <property type="project" value="UniProtKB-KW"/>
</dbReference>
<keyword evidence="1" id="KW-0808">Transferase</keyword>
<dbReference type="InterPro" id="IPR000719">
    <property type="entry name" value="Prot_kinase_dom"/>
</dbReference>
<dbReference type="InterPro" id="IPR017441">
    <property type="entry name" value="Protein_kinase_ATP_BS"/>
</dbReference>
<reference evidence="8 9" key="1">
    <citation type="submission" date="2016-10" db="EMBL/GenBank/DDBJ databases">
        <authorList>
            <person name="de Groot N.N."/>
        </authorList>
    </citation>
    <scope>NUCLEOTIDE SEQUENCE [LARGE SCALE GENOMIC DNA]</scope>
    <source>
        <strain evidence="8 9">Nm110</strain>
    </source>
</reference>
<gene>
    <name evidence="8" type="ORF">SAMN05421882_10688</name>
</gene>
<sequence>MTSKPPHDDSENSELTVASQRTLAVSSQETLITQTGENALPIGTTLEEFEIIGIIGWGGFGIVYLAYDHSLHRQVALKEYMPHTLAIRDKSTVVSIKSEQHKETFQAGLRSFINEARLLAHFDHPSLIKVYRFWESNGTAYMAMPFYQGVTLKETLHTMGTPPDEKWLRSLLGQLLDALSILHKDNCYHRDISPDNILILSDGRALLLDFGAARRVISDMTQSLTVILKPGYAPIEQYDSEAVSMTQGPWTDIYALAAVIYFAITGQVPTPSVSRLLSDPLIPLSKAAANRYSAGFLKEIDRALAVKPEDRPQNVDELRALLHIAKQPAEQHPYSVTFYVSIIALIAVAGISSFVLYELYKEFYPLPQPTEMVEKRQFDPVKVLDEIYKNRDPTHIVTVLVENSQARINKDELHFTIQSSKPGYVYLLTVGTGNSNFYLFFPNAVDKDNYIKSNERLALPREKWKLIAKGPAGANHFIAIVSNHPRDFTEAGLQHIDFFAEFPLEQARQLYHNYTGSSPLFAGKAICPPNSSGECLQSYGAAMFSIEETEE</sequence>
<evidence type="ECO:0000256" key="1">
    <source>
        <dbReference type="ARBA" id="ARBA00022679"/>
    </source>
</evidence>
<dbReference type="EMBL" id="FNNH01000068">
    <property type="protein sequence ID" value="SDX13636.1"/>
    <property type="molecule type" value="Genomic_DNA"/>
</dbReference>
<evidence type="ECO:0000313" key="8">
    <source>
        <dbReference type="EMBL" id="SDX13636.1"/>
    </source>
</evidence>
<keyword evidence="3 8" id="KW-0418">Kinase</keyword>
<evidence type="ECO:0000256" key="4">
    <source>
        <dbReference type="ARBA" id="ARBA00022840"/>
    </source>
</evidence>
<organism evidence="8 9">
    <name type="scientific">Nitrosomonas communis</name>
    <dbReference type="NCBI Taxonomy" id="44574"/>
    <lineage>
        <taxon>Bacteria</taxon>
        <taxon>Pseudomonadati</taxon>
        <taxon>Pseudomonadota</taxon>
        <taxon>Betaproteobacteria</taxon>
        <taxon>Nitrosomonadales</taxon>
        <taxon>Nitrosomonadaceae</taxon>
        <taxon>Nitrosomonas</taxon>
    </lineage>
</organism>
<dbReference type="PROSITE" id="PS50011">
    <property type="entry name" value="PROTEIN_KINASE_DOM"/>
    <property type="match status" value="1"/>
</dbReference>
<accession>A0A1H2Z8H6</accession>
<feature type="binding site" evidence="5">
    <location>
        <position position="78"/>
    </location>
    <ligand>
        <name>ATP</name>
        <dbReference type="ChEBI" id="CHEBI:30616"/>
    </ligand>
</feature>
<evidence type="ECO:0000256" key="3">
    <source>
        <dbReference type="ARBA" id="ARBA00022777"/>
    </source>
</evidence>
<keyword evidence="6" id="KW-0472">Membrane</keyword>
<dbReference type="RefSeq" id="WP_074668152.1">
    <property type="nucleotide sequence ID" value="NZ_FNNH01000068.1"/>
</dbReference>
<keyword evidence="8" id="KW-0723">Serine/threonine-protein kinase</keyword>
<proteinExistence type="predicted"/>
<feature type="transmembrane region" description="Helical" evidence="6">
    <location>
        <begin position="336"/>
        <end position="357"/>
    </location>
</feature>
<dbReference type="PROSITE" id="PS00109">
    <property type="entry name" value="PROTEIN_KINASE_TYR"/>
    <property type="match status" value="1"/>
</dbReference>
<dbReference type="PANTHER" id="PTHR43289">
    <property type="entry name" value="MITOGEN-ACTIVATED PROTEIN KINASE KINASE KINASE 20-RELATED"/>
    <property type="match status" value="1"/>
</dbReference>
<dbReference type="InterPro" id="IPR025493">
    <property type="entry name" value="DUF4384"/>
</dbReference>
<evidence type="ECO:0000256" key="6">
    <source>
        <dbReference type="SAM" id="Phobius"/>
    </source>
</evidence>
<dbReference type="InterPro" id="IPR008266">
    <property type="entry name" value="Tyr_kinase_AS"/>
</dbReference>
<dbReference type="Gene3D" id="1.10.510.10">
    <property type="entry name" value="Transferase(Phosphotransferase) domain 1"/>
    <property type="match status" value="1"/>
</dbReference>
<dbReference type="Pfam" id="PF00069">
    <property type="entry name" value="Pkinase"/>
    <property type="match status" value="1"/>
</dbReference>
<dbReference type="Gene3D" id="3.30.200.20">
    <property type="entry name" value="Phosphorylase Kinase, domain 1"/>
    <property type="match status" value="1"/>
</dbReference>
<evidence type="ECO:0000256" key="5">
    <source>
        <dbReference type="PROSITE-ProRule" id="PRU10141"/>
    </source>
</evidence>
<evidence type="ECO:0000259" key="7">
    <source>
        <dbReference type="PROSITE" id="PS50011"/>
    </source>
</evidence>